<dbReference type="EMBL" id="CP021330">
    <property type="protein sequence ID" value="AVX05873.1"/>
    <property type="molecule type" value="Genomic_DNA"/>
</dbReference>
<dbReference type="RefSeq" id="WP_117396624.1">
    <property type="nucleotide sequence ID" value="NZ_CP021330.1"/>
</dbReference>
<dbReference type="SUPFAM" id="SSF52218">
    <property type="entry name" value="Flavoproteins"/>
    <property type="match status" value="1"/>
</dbReference>
<keyword evidence="3" id="KW-1185">Reference proteome</keyword>
<organism evidence="2 3">
    <name type="scientific">Maritalea myrionectae</name>
    <dbReference type="NCBI Taxonomy" id="454601"/>
    <lineage>
        <taxon>Bacteria</taxon>
        <taxon>Pseudomonadati</taxon>
        <taxon>Pseudomonadota</taxon>
        <taxon>Alphaproteobacteria</taxon>
        <taxon>Hyphomicrobiales</taxon>
        <taxon>Devosiaceae</taxon>
        <taxon>Maritalea</taxon>
    </lineage>
</organism>
<dbReference type="PANTHER" id="PTHR43741">
    <property type="entry name" value="FMN-DEPENDENT NADH-AZOREDUCTASE 1"/>
    <property type="match status" value="1"/>
</dbReference>
<accession>A0A2R4MIV6</accession>
<feature type="domain" description="Flavodoxin-like fold" evidence="1">
    <location>
        <begin position="8"/>
        <end position="172"/>
    </location>
</feature>
<sequence length="188" mass="20258">MSAPKAKQIVVLRGSPRANGNSDQMADRFCETALAQGCAVNDYALRDLSFVPFGEVPDDHQDGLSDALNKIYDADIVVLSTPIYLCNMSGLLKGALDRFFGFLKSDYLTNPQPSKLSPGKQLVLLQTQGEPAARYGNLLEQYGPALDKLGFAERHMVRACGVRDIGDILSHADALAQVDALAKSLTTA</sequence>
<dbReference type="Pfam" id="PF02525">
    <property type="entry name" value="Flavodoxin_2"/>
    <property type="match status" value="1"/>
</dbReference>
<name>A0A2R4MIV6_9HYPH</name>
<gene>
    <name evidence="2" type="ORF">MXMO3_03369</name>
</gene>
<evidence type="ECO:0000313" key="3">
    <source>
        <dbReference type="Proteomes" id="UP000258927"/>
    </source>
</evidence>
<dbReference type="PANTHER" id="PTHR43741:SF4">
    <property type="entry name" value="FMN-DEPENDENT NADH:QUINONE OXIDOREDUCTASE"/>
    <property type="match status" value="1"/>
</dbReference>
<proteinExistence type="predicted"/>
<reference evidence="2 3" key="1">
    <citation type="submission" date="2017-05" db="EMBL/GenBank/DDBJ databases">
        <title>Genome Analysis of Maritalea myrionectae HL2708#5.</title>
        <authorList>
            <consortium name="Cotde Inc.-PKNU"/>
            <person name="Jang D."/>
            <person name="Oh H.-M."/>
        </authorList>
    </citation>
    <scope>NUCLEOTIDE SEQUENCE [LARGE SCALE GENOMIC DNA]</scope>
    <source>
        <strain evidence="2 3">HL2708#5</strain>
    </source>
</reference>
<dbReference type="InterPro" id="IPR029039">
    <property type="entry name" value="Flavoprotein-like_sf"/>
</dbReference>
<dbReference type="InterPro" id="IPR050104">
    <property type="entry name" value="FMN-dep_NADH:Q_OxRdtase_AzoR1"/>
</dbReference>
<dbReference type="KEGG" id="mmyr:MXMO3_03369"/>
<dbReference type="InterPro" id="IPR003680">
    <property type="entry name" value="Flavodoxin_fold"/>
</dbReference>
<evidence type="ECO:0000313" key="2">
    <source>
        <dbReference type="EMBL" id="AVX05873.1"/>
    </source>
</evidence>
<evidence type="ECO:0000259" key="1">
    <source>
        <dbReference type="Pfam" id="PF02525"/>
    </source>
</evidence>
<dbReference type="Proteomes" id="UP000258927">
    <property type="component" value="Chromosome"/>
</dbReference>
<dbReference type="Gene3D" id="3.40.50.360">
    <property type="match status" value="1"/>
</dbReference>
<dbReference type="STRING" id="1122213.GCA_000423365_02677"/>
<dbReference type="AlphaFoldDB" id="A0A2R4MIV6"/>
<protein>
    <recommendedName>
        <fullName evidence="1">Flavodoxin-like fold domain-containing protein</fullName>
    </recommendedName>
</protein>